<feature type="signal peptide" evidence="2">
    <location>
        <begin position="1"/>
        <end position="19"/>
    </location>
</feature>
<evidence type="ECO:0000313" key="3">
    <source>
        <dbReference type="EMBL" id="EWC46248.1"/>
    </source>
</evidence>
<evidence type="ECO:0008006" key="5">
    <source>
        <dbReference type="Google" id="ProtNLM"/>
    </source>
</evidence>
<gene>
    <name evidence="3" type="ORF">DRE_04419</name>
</gene>
<evidence type="ECO:0000256" key="1">
    <source>
        <dbReference type="SAM" id="MobiDB-lite"/>
    </source>
</evidence>
<sequence length="232" mass="23266">MQTISRLLVLVSVAEVALAAQLQPFGVVQQPQGLAIFKRQSLCSGPVICSQTANSCRSCNAGQYCASGGGCCPVGEICAGFKPCVNAGTPAPTQTQVCPTDAPICTKSDGIPICSGSIQDWLTISEGLNVGASTTEPPESPTGVPTTRAAETSTPEPTTASEPGATDEPSTSVLLPTYSNPTRAPSATYSSIAPPAANTTGPAPPSATGAGARNQLGLGTAVGLVLFSVFLL</sequence>
<accession>W7I1W9</accession>
<organism evidence="3 4">
    <name type="scientific">Drechslerella stenobrocha 248</name>
    <dbReference type="NCBI Taxonomy" id="1043628"/>
    <lineage>
        <taxon>Eukaryota</taxon>
        <taxon>Fungi</taxon>
        <taxon>Dikarya</taxon>
        <taxon>Ascomycota</taxon>
        <taxon>Pezizomycotina</taxon>
        <taxon>Orbiliomycetes</taxon>
        <taxon>Orbiliales</taxon>
        <taxon>Orbiliaceae</taxon>
        <taxon>Drechslerella</taxon>
    </lineage>
</organism>
<keyword evidence="4" id="KW-1185">Reference proteome</keyword>
<name>W7I1W9_9PEZI</name>
<proteinExistence type="predicted"/>
<feature type="compositionally biased region" description="Low complexity" evidence="1">
    <location>
        <begin position="145"/>
        <end position="166"/>
    </location>
</feature>
<protein>
    <recommendedName>
        <fullName evidence="5">Granulins domain-containing protein</fullName>
    </recommendedName>
</protein>
<feature type="region of interest" description="Disordered" evidence="1">
    <location>
        <begin position="130"/>
        <end position="209"/>
    </location>
</feature>
<dbReference type="EMBL" id="KI966419">
    <property type="protein sequence ID" value="EWC46248.1"/>
    <property type="molecule type" value="Genomic_DNA"/>
</dbReference>
<feature type="compositionally biased region" description="Low complexity" evidence="1">
    <location>
        <begin position="193"/>
        <end position="209"/>
    </location>
</feature>
<dbReference type="OrthoDB" id="5152093at2759"/>
<evidence type="ECO:0000313" key="4">
    <source>
        <dbReference type="Proteomes" id="UP000024837"/>
    </source>
</evidence>
<dbReference type="Proteomes" id="UP000024837">
    <property type="component" value="Unassembled WGS sequence"/>
</dbReference>
<feature type="chain" id="PRO_5004893638" description="Granulins domain-containing protein" evidence="2">
    <location>
        <begin position="20"/>
        <end position="232"/>
    </location>
</feature>
<dbReference type="AlphaFoldDB" id="W7I1W9"/>
<reference evidence="3 4" key="1">
    <citation type="submission" date="2013-05" db="EMBL/GenBank/DDBJ databases">
        <title>Drechslerella stenobrocha genome reveals carnivorous origination and mechanical trapping mechanism of predatory fungi.</title>
        <authorList>
            <person name="Liu X."/>
            <person name="Zhang W."/>
            <person name="Liu K."/>
        </authorList>
    </citation>
    <scope>NUCLEOTIDE SEQUENCE [LARGE SCALE GENOMIC DNA]</scope>
    <source>
        <strain evidence="3 4">248</strain>
    </source>
</reference>
<dbReference type="HOGENOM" id="CLU_1194868_0_0_1"/>
<keyword evidence="2" id="KW-0732">Signal</keyword>
<feature type="compositionally biased region" description="Polar residues" evidence="1">
    <location>
        <begin position="168"/>
        <end position="191"/>
    </location>
</feature>
<evidence type="ECO:0000256" key="2">
    <source>
        <dbReference type="SAM" id="SignalP"/>
    </source>
</evidence>